<evidence type="ECO:0000256" key="6">
    <source>
        <dbReference type="ARBA" id="ARBA00023163"/>
    </source>
</evidence>
<evidence type="ECO:0000256" key="7">
    <source>
        <dbReference type="ARBA" id="ARBA00023242"/>
    </source>
</evidence>
<dbReference type="InParanoid" id="A0A5J5F290"/>
<dbReference type="Pfam" id="PF26204">
    <property type="entry name" value="Med14_fung"/>
    <property type="match status" value="1"/>
</dbReference>
<proteinExistence type="inferred from homology"/>
<protein>
    <recommendedName>
        <fullName evidence="3 9">Mediator of RNA polymerase II transcription subunit 14</fullName>
    </recommendedName>
    <alternativeName>
        <fullName evidence="8 9">Mediator complex subunit 14</fullName>
    </alternativeName>
</protein>
<evidence type="ECO:0000256" key="5">
    <source>
        <dbReference type="ARBA" id="ARBA00023159"/>
    </source>
</evidence>
<dbReference type="PANTHER" id="PTHR12809">
    <property type="entry name" value="MEDIATOR COMPLEX SUBUNIT"/>
    <property type="match status" value="1"/>
</dbReference>
<feature type="domain" description="Mediator complex subunit MED14 N-terminal" evidence="11">
    <location>
        <begin position="58"/>
        <end position="247"/>
    </location>
</feature>
<comment type="subunit">
    <text evidence="9">Component of the Mediator complex.</text>
</comment>
<dbReference type="Proteomes" id="UP000326924">
    <property type="component" value="Unassembled WGS sequence"/>
</dbReference>
<evidence type="ECO:0000313" key="12">
    <source>
        <dbReference type="EMBL" id="KAA8909469.1"/>
    </source>
</evidence>
<dbReference type="GO" id="GO:0070847">
    <property type="term" value="C:core mediator complex"/>
    <property type="evidence" value="ECO:0007669"/>
    <property type="project" value="TreeGrafter"/>
</dbReference>
<dbReference type="OrthoDB" id="205099at2759"/>
<evidence type="ECO:0000256" key="4">
    <source>
        <dbReference type="ARBA" id="ARBA00023015"/>
    </source>
</evidence>
<evidence type="ECO:0000313" key="13">
    <source>
        <dbReference type="Proteomes" id="UP000326924"/>
    </source>
</evidence>
<dbReference type="GO" id="GO:0003712">
    <property type="term" value="F:transcription coregulator activity"/>
    <property type="evidence" value="ECO:0007669"/>
    <property type="project" value="UniProtKB-UniRule"/>
</dbReference>
<dbReference type="AlphaFoldDB" id="A0A5J5F290"/>
<dbReference type="Pfam" id="PF08638">
    <property type="entry name" value="Med14"/>
    <property type="match status" value="1"/>
</dbReference>
<comment type="function">
    <text evidence="9">Component of the Mediator complex, a coactivator involved in the regulated transcription of nearly all RNA polymerase II-dependent genes. Mediator functions as a bridge to convey information from gene-specific regulatory proteins to the basal RNA polymerase II transcription machinery. Mediator is recruited to promoters by direct interactions with regulatory proteins and serves as a scaffold for the assembly of a functional preinitiation complex with RNA polymerase II and the general transcription factors.</text>
</comment>
<dbReference type="GO" id="GO:0016592">
    <property type="term" value="C:mediator complex"/>
    <property type="evidence" value="ECO:0007669"/>
    <property type="project" value="UniProtKB-UniRule"/>
</dbReference>
<comment type="caution">
    <text evidence="12">The sequence shown here is derived from an EMBL/GenBank/DDBJ whole genome shotgun (WGS) entry which is preliminary data.</text>
</comment>
<feature type="compositionally biased region" description="Polar residues" evidence="10">
    <location>
        <begin position="14"/>
        <end position="24"/>
    </location>
</feature>
<comment type="similarity">
    <text evidence="2 9">Belongs to the Mediator complex subunit 14 family.</text>
</comment>
<organism evidence="12 13">
    <name type="scientific">Sphaerosporella brunnea</name>
    <dbReference type="NCBI Taxonomy" id="1250544"/>
    <lineage>
        <taxon>Eukaryota</taxon>
        <taxon>Fungi</taxon>
        <taxon>Dikarya</taxon>
        <taxon>Ascomycota</taxon>
        <taxon>Pezizomycotina</taxon>
        <taxon>Pezizomycetes</taxon>
        <taxon>Pezizales</taxon>
        <taxon>Pyronemataceae</taxon>
        <taxon>Sphaerosporella</taxon>
    </lineage>
</organism>
<keyword evidence="5 9" id="KW-0010">Activator</keyword>
<feature type="region of interest" description="Disordered" evidence="10">
    <location>
        <begin position="1"/>
        <end position="31"/>
    </location>
</feature>
<evidence type="ECO:0000256" key="1">
    <source>
        <dbReference type="ARBA" id="ARBA00004123"/>
    </source>
</evidence>
<evidence type="ECO:0000256" key="8">
    <source>
        <dbReference type="ARBA" id="ARBA00032007"/>
    </source>
</evidence>
<keyword evidence="7 9" id="KW-0539">Nucleus</keyword>
<dbReference type="InterPro" id="IPR055122">
    <property type="entry name" value="Med14_N"/>
</dbReference>
<gene>
    <name evidence="12" type="ORF">FN846DRAFT_942323</name>
</gene>
<dbReference type="PANTHER" id="PTHR12809:SF2">
    <property type="entry name" value="MEDIATOR OF RNA POLYMERASE II TRANSCRIPTION SUBUNIT 14"/>
    <property type="match status" value="1"/>
</dbReference>
<name>A0A5J5F290_9PEZI</name>
<dbReference type="EMBL" id="VXIS01000057">
    <property type="protein sequence ID" value="KAA8909469.1"/>
    <property type="molecule type" value="Genomic_DNA"/>
</dbReference>
<comment type="subcellular location">
    <subcellularLocation>
        <location evidence="1 9">Nucleus</location>
    </subcellularLocation>
</comment>
<dbReference type="GO" id="GO:0006357">
    <property type="term" value="P:regulation of transcription by RNA polymerase II"/>
    <property type="evidence" value="ECO:0007669"/>
    <property type="project" value="InterPro"/>
</dbReference>
<dbReference type="FunCoup" id="A0A5J5F290">
    <property type="interactions" value="230"/>
</dbReference>
<keyword evidence="6 9" id="KW-0804">Transcription</keyword>
<evidence type="ECO:0000259" key="11">
    <source>
        <dbReference type="Pfam" id="PF08638"/>
    </source>
</evidence>
<keyword evidence="13" id="KW-1185">Reference proteome</keyword>
<evidence type="ECO:0000256" key="3">
    <source>
        <dbReference type="ARBA" id="ARBA00019619"/>
    </source>
</evidence>
<sequence>MTQADSRGAPPRTINHTNSMANSTTGGGDDATASMAVTKKRTEIEVRAPKLHKITQGFVPLQQLVNRLVQDSYNELQAMVESISSAGMSSEDKKARILNYAANTRKQFIKLLVLTMWANDAAAVSDVIDLKVWLDEQYRTYDSVVAVLMEVRKVTGRARIPNPDLETAVDILSTGEPMTDVMKRYVPPPELSSAEILKILRNINAQLAVRLGLHEKLPSHFRNYTIGSGRATFTAPDEFEVDLSIGDESPESQLYVIDVRPLFEPSIRPLPPIVFRELEARGNQILSQNGLDGIYDFLHDFFLTSKITTLMRQAHEMLGGRWTENLKIQQVKRTLVIQYWPHKPAEKSWIEVGVKRGLGQKPSRLGVRWMRDNVEMKDVEVPLDVAALSAETLMKTVIAMHTKHILATLRDRLAQSALLAVPGIMTLEIHPTDSFDSYLKIQLTPSRECKVLVEPITGRFALRPPSEKAARVEYDMNGKPFNVHEALLRFKFIAMQDEVEHRARSMGWEILKSLNIRPEELKHNFPSNSRYMLYMRRKGWHKNWIITFVQQDSGESWWATEIVEKPTQWSISTAVRIPSKGDTNVTYRFMESLEKMAAALISHFVNSRELEQQNIQHRFLPSKVIGTNPLGTQIPELYVRFSSLITASWGIDVLRISFQGLATQDGHCTLVVTGRTKQPMTQLNSTNIAAEESDVSFHPQSGSYAVRFVIPVGELVIPLLVEKLHRIEKLIQFVTIIRQFNLNCLHVSLGRVVFQYSDDPELSAEISFTGEDAREMKLILPKDSPHIRIQQQLQYSLIDLGLEIVIKALRGTLPVLIAMDAIEASLPPTAQADDLHITVRDIHWFRLDYQNKKYVLDARLHPRRGTVYWRINDPAAPGNGVAVPDRVVCEDLKRLWQEEGDGWEALKTGLAVEDRAVKDVLMRCHEVIWKAPPPQPPQMQPQR</sequence>
<dbReference type="InterPro" id="IPR013947">
    <property type="entry name" value="Mediator_Med14"/>
</dbReference>
<keyword evidence="4 9" id="KW-0805">Transcription regulation</keyword>
<evidence type="ECO:0000256" key="2">
    <source>
        <dbReference type="ARBA" id="ARBA00007813"/>
    </source>
</evidence>
<evidence type="ECO:0000256" key="10">
    <source>
        <dbReference type="SAM" id="MobiDB-lite"/>
    </source>
</evidence>
<accession>A0A5J5F290</accession>
<evidence type="ECO:0000256" key="9">
    <source>
        <dbReference type="RuleBase" id="RU365082"/>
    </source>
</evidence>
<reference evidence="12 13" key="1">
    <citation type="submission" date="2019-09" db="EMBL/GenBank/DDBJ databases">
        <title>Draft genome of the ectomycorrhizal ascomycete Sphaerosporella brunnea.</title>
        <authorList>
            <consortium name="DOE Joint Genome Institute"/>
            <person name="Benucci G.M."/>
            <person name="Marozzi G."/>
            <person name="Antonielli L."/>
            <person name="Sanchez S."/>
            <person name="Marco P."/>
            <person name="Wang X."/>
            <person name="Falini L.B."/>
            <person name="Barry K."/>
            <person name="Haridas S."/>
            <person name="Lipzen A."/>
            <person name="Labutti K."/>
            <person name="Grigoriev I.V."/>
            <person name="Murat C."/>
            <person name="Martin F."/>
            <person name="Albertini E."/>
            <person name="Donnini D."/>
            <person name="Bonito G."/>
        </authorList>
    </citation>
    <scope>NUCLEOTIDE SEQUENCE [LARGE SCALE GENOMIC DNA]</scope>
    <source>
        <strain evidence="12 13">Sb_GMNB300</strain>
    </source>
</reference>